<organism evidence="2 3">
    <name type="scientific">Diploscapter pachys</name>
    <dbReference type="NCBI Taxonomy" id="2018661"/>
    <lineage>
        <taxon>Eukaryota</taxon>
        <taxon>Metazoa</taxon>
        <taxon>Ecdysozoa</taxon>
        <taxon>Nematoda</taxon>
        <taxon>Chromadorea</taxon>
        <taxon>Rhabditida</taxon>
        <taxon>Rhabditina</taxon>
        <taxon>Rhabditomorpha</taxon>
        <taxon>Rhabditoidea</taxon>
        <taxon>Rhabditidae</taxon>
        <taxon>Diploscapter</taxon>
    </lineage>
</organism>
<protein>
    <submittedName>
        <fullName evidence="2">Uncharacterized protein</fullName>
    </submittedName>
</protein>
<comment type="caution">
    <text evidence="2">The sequence shown here is derived from an EMBL/GenBank/DDBJ whole genome shotgun (WGS) entry which is preliminary data.</text>
</comment>
<evidence type="ECO:0000313" key="2">
    <source>
        <dbReference type="EMBL" id="PAV92643.1"/>
    </source>
</evidence>
<reference evidence="2 3" key="1">
    <citation type="journal article" date="2017" name="Curr. Biol.">
        <title>Genome architecture and evolution of a unichromosomal asexual nematode.</title>
        <authorList>
            <person name="Fradin H."/>
            <person name="Zegar C."/>
            <person name="Gutwein M."/>
            <person name="Lucas J."/>
            <person name="Kovtun M."/>
            <person name="Corcoran D."/>
            <person name="Baugh L.R."/>
            <person name="Kiontke K."/>
            <person name="Gunsalus K."/>
            <person name="Fitch D.H."/>
            <person name="Piano F."/>
        </authorList>
    </citation>
    <scope>NUCLEOTIDE SEQUENCE [LARGE SCALE GENOMIC DNA]</scope>
    <source>
        <strain evidence="2">PF1309</strain>
    </source>
</reference>
<gene>
    <name evidence="2" type="ORF">WR25_05288</name>
</gene>
<sequence>MDTMGAEPRIVVIGASVSLAPVAQQCDDAAGAARRRHVVDQRHAGDQVGAGRPADPPPQPVGQRAHRADAVRILDRDHTVDDARHETRLDAGAADPFDPRTAAFGQGGYRGILEMAVEDRMHGVGDAQFAVIATIADEPPDRRRRAAGSCAAHHPGRHRMLLRRHLREDRFGDVVVATPVGRALGIGELVDEMTAGFRSEPVRCLVDRTRIVDRMDFAAMETDRVELRRRGAGGHHRDEPQPEHPREIGFAHCGRARRRLDHAGVGPDPLVAQGVEE</sequence>
<evidence type="ECO:0000313" key="3">
    <source>
        <dbReference type="Proteomes" id="UP000218231"/>
    </source>
</evidence>
<dbReference type="EMBL" id="LIAE01006102">
    <property type="protein sequence ID" value="PAV92643.1"/>
    <property type="molecule type" value="Genomic_DNA"/>
</dbReference>
<feature type="region of interest" description="Disordered" evidence="1">
    <location>
        <begin position="228"/>
        <end position="247"/>
    </location>
</feature>
<evidence type="ECO:0000256" key="1">
    <source>
        <dbReference type="SAM" id="MobiDB-lite"/>
    </source>
</evidence>
<dbReference type="AlphaFoldDB" id="A0A2A2M2M5"/>
<dbReference type="Proteomes" id="UP000218231">
    <property type="component" value="Unassembled WGS sequence"/>
</dbReference>
<name>A0A2A2M2M5_9BILA</name>
<keyword evidence="3" id="KW-1185">Reference proteome</keyword>
<proteinExistence type="predicted"/>
<feature type="region of interest" description="Disordered" evidence="1">
    <location>
        <begin position="36"/>
        <end position="67"/>
    </location>
</feature>
<accession>A0A2A2M2M5</accession>